<keyword evidence="2" id="KW-1185">Reference proteome</keyword>
<reference evidence="3" key="1">
    <citation type="submission" date="2017-02" db="UniProtKB">
        <authorList>
            <consortium name="WormBaseParasite"/>
        </authorList>
    </citation>
    <scope>IDENTIFICATION</scope>
</reference>
<evidence type="ECO:0000313" key="2">
    <source>
        <dbReference type="Proteomes" id="UP000271162"/>
    </source>
</evidence>
<evidence type="ECO:0000313" key="1">
    <source>
        <dbReference type="EMBL" id="VDL80650.1"/>
    </source>
</evidence>
<dbReference type="OMA" id="MEMFATT"/>
<reference evidence="1 2" key="2">
    <citation type="submission" date="2018-11" db="EMBL/GenBank/DDBJ databases">
        <authorList>
            <consortium name="Pathogen Informatics"/>
        </authorList>
    </citation>
    <scope>NUCLEOTIDE SEQUENCE [LARGE SCALE GENOMIC DNA]</scope>
</reference>
<dbReference type="InterPro" id="IPR008042">
    <property type="entry name" value="Retrotrans_Pao"/>
</dbReference>
<sequence>MAMAACTYLVTDANSYLLMAKSKVVDVKRQVTIPKLELNGIVIGVRLSHNVLQSLRPAIGVSQLLILSDSEIAISWIKTRNQKGTGVFVENRVKEILTTMQKIEESGSQVQIGFIDTSKNLADCGTRGISQNEFNSHSWWTGYNLQQIRELAQNLGCIPEDDGEELPTDVQLSQVRKQEEY</sequence>
<dbReference type="EMBL" id="UYSL01022526">
    <property type="protein sequence ID" value="VDL80650.1"/>
    <property type="molecule type" value="Genomic_DNA"/>
</dbReference>
<name>A0A0N4YJA5_NIPBR</name>
<dbReference type="WBParaSite" id="NBR_0001703601-mRNA-1">
    <property type="protein sequence ID" value="NBR_0001703601-mRNA-1"/>
    <property type="gene ID" value="NBR_0001703601"/>
</dbReference>
<dbReference type="PANTHER" id="PTHR22955:SF66">
    <property type="entry name" value="INTEGRASE CATALYTIC DOMAIN-CONTAINING PROTEIN"/>
    <property type="match status" value="1"/>
</dbReference>
<protein>
    <submittedName>
        <fullName evidence="3">RNase H domain-containing protein</fullName>
    </submittedName>
</protein>
<dbReference type="PANTHER" id="PTHR22955">
    <property type="entry name" value="RETROTRANSPOSON"/>
    <property type="match status" value="1"/>
</dbReference>
<dbReference type="Pfam" id="PF05380">
    <property type="entry name" value="Peptidase_A17"/>
    <property type="match status" value="1"/>
</dbReference>
<proteinExistence type="predicted"/>
<dbReference type="Proteomes" id="UP000271162">
    <property type="component" value="Unassembled WGS sequence"/>
</dbReference>
<gene>
    <name evidence="1" type="ORF">NBR_LOCUS17037</name>
</gene>
<accession>A0A0N4YJA5</accession>
<evidence type="ECO:0000313" key="3">
    <source>
        <dbReference type="WBParaSite" id="NBR_0001703601-mRNA-1"/>
    </source>
</evidence>
<dbReference type="AlphaFoldDB" id="A0A0N4YJA5"/>
<organism evidence="3">
    <name type="scientific">Nippostrongylus brasiliensis</name>
    <name type="common">Rat hookworm</name>
    <dbReference type="NCBI Taxonomy" id="27835"/>
    <lineage>
        <taxon>Eukaryota</taxon>
        <taxon>Metazoa</taxon>
        <taxon>Ecdysozoa</taxon>
        <taxon>Nematoda</taxon>
        <taxon>Chromadorea</taxon>
        <taxon>Rhabditida</taxon>
        <taxon>Rhabditina</taxon>
        <taxon>Rhabditomorpha</taxon>
        <taxon>Strongyloidea</taxon>
        <taxon>Heligmosomidae</taxon>
        <taxon>Nippostrongylus</taxon>
    </lineage>
</organism>